<proteinExistence type="predicted"/>
<sequence length="125" mass="14458">MEYQSKIIKGFQSVFYFKCKVCNIVEKLYTENNKKNRHSNNQQCCCQCVSSYRYWIYPIPVISDSAWEEMRKAGEEEKELALKCGNVDTDGIPMCTVVADGQWSKRSYKTNYNASSGVVSLFTKF</sequence>
<organism evidence="2 3">
    <name type="scientific">Macrosiphum euphorbiae</name>
    <name type="common">potato aphid</name>
    <dbReference type="NCBI Taxonomy" id="13131"/>
    <lineage>
        <taxon>Eukaryota</taxon>
        <taxon>Metazoa</taxon>
        <taxon>Ecdysozoa</taxon>
        <taxon>Arthropoda</taxon>
        <taxon>Hexapoda</taxon>
        <taxon>Insecta</taxon>
        <taxon>Pterygota</taxon>
        <taxon>Neoptera</taxon>
        <taxon>Paraneoptera</taxon>
        <taxon>Hemiptera</taxon>
        <taxon>Sternorrhyncha</taxon>
        <taxon>Aphidomorpha</taxon>
        <taxon>Aphidoidea</taxon>
        <taxon>Aphididae</taxon>
        <taxon>Macrosiphini</taxon>
        <taxon>Macrosiphum</taxon>
    </lineage>
</organism>
<evidence type="ECO:0000313" key="3">
    <source>
        <dbReference type="Proteomes" id="UP001160148"/>
    </source>
</evidence>
<dbReference type="Pfam" id="PF20700">
    <property type="entry name" value="Mutator"/>
    <property type="match status" value="1"/>
</dbReference>
<feature type="domain" description="Mutator-like transposase" evidence="1">
    <location>
        <begin position="62"/>
        <end position="121"/>
    </location>
</feature>
<comment type="caution">
    <text evidence="2">The sequence shown here is derived from an EMBL/GenBank/DDBJ whole genome shotgun (WGS) entry which is preliminary data.</text>
</comment>
<accession>A0AAV0Y8P3</accession>
<gene>
    <name evidence="2" type="ORF">MEUPH1_LOCUS30148</name>
</gene>
<keyword evidence="3" id="KW-1185">Reference proteome</keyword>
<reference evidence="2 3" key="1">
    <citation type="submission" date="2023-01" db="EMBL/GenBank/DDBJ databases">
        <authorList>
            <person name="Whitehead M."/>
        </authorList>
    </citation>
    <scope>NUCLEOTIDE SEQUENCE [LARGE SCALE GENOMIC DNA]</scope>
</reference>
<evidence type="ECO:0000313" key="2">
    <source>
        <dbReference type="EMBL" id="CAI6376813.1"/>
    </source>
</evidence>
<dbReference type="AlphaFoldDB" id="A0AAV0Y8P3"/>
<dbReference type="Proteomes" id="UP001160148">
    <property type="component" value="Unassembled WGS sequence"/>
</dbReference>
<protein>
    <recommendedName>
        <fullName evidence="1">Mutator-like transposase domain-containing protein</fullName>
    </recommendedName>
</protein>
<name>A0AAV0Y8P3_9HEMI</name>
<dbReference type="InterPro" id="IPR049012">
    <property type="entry name" value="Mutator_transp_dom"/>
</dbReference>
<evidence type="ECO:0000259" key="1">
    <source>
        <dbReference type="Pfam" id="PF20700"/>
    </source>
</evidence>
<dbReference type="EMBL" id="CARXXK010001583">
    <property type="protein sequence ID" value="CAI6376813.1"/>
    <property type="molecule type" value="Genomic_DNA"/>
</dbReference>